<accession>A0AAD7XWH4</accession>
<keyword evidence="2" id="KW-0227">DNA damage</keyword>
<feature type="region of interest" description="Disordered" evidence="4">
    <location>
        <begin position="26"/>
        <end position="66"/>
    </location>
</feature>
<evidence type="ECO:0000313" key="6">
    <source>
        <dbReference type="EMBL" id="KAJ8657065.1"/>
    </source>
</evidence>
<feature type="compositionally biased region" description="Basic and acidic residues" evidence="4">
    <location>
        <begin position="173"/>
        <end position="188"/>
    </location>
</feature>
<feature type="region of interest" description="Disordered" evidence="4">
    <location>
        <begin position="278"/>
        <end position="299"/>
    </location>
</feature>
<proteinExistence type="predicted"/>
<dbReference type="PANTHER" id="PTHR15107">
    <property type="entry name" value="RETINOBLASTOMA BINDING PROTEIN 8"/>
    <property type="match status" value="1"/>
</dbReference>
<reference evidence="6 7" key="1">
    <citation type="submission" date="2023-03" db="EMBL/GenBank/DDBJ databases">
        <title>Genome sequence of Lichtheimia ornata CBS 291.66.</title>
        <authorList>
            <person name="Mohabir J.T."/>
            <person name="Shea T.P."/>
            <person name="Kurbessoian T."/>
            <person name="Berby B."/>
            <person name="Fontaine J."/>
            <person name="Livny J."/>
            <person name="Gnirke A."/>
            <person name="Stajich J.E."/>
            <person name="Cuomo C.A."/>
        </authorList>
    </citation>
    <scope>NUCLEOTIDE SEQUENCE [LARGE SCALE GENOMIC DNA]</scope>
    <source>
        <strain evidence="6">CBS 291.66</strain>
    </source>
</reference>
<feature type="compositionally biased region" description="Polar residues" evidence="4">
    <location>
        <begin position="161"/>
        <end position="172"/>
    </location>
</feature>
<dbReference type="RefSeq" id="XP_058341978.1">
    <property type="nucleotide sequence ID" value="XM_058487163.1"/>
</dbReference>
<evidence type="ECO:0000256" key="2">
    <source>
        <dbReference type="ARBA" id="ARBA00022763"/>
    </source>
</evidence>
<dbReference type="GO" id="GO:0010792">
    <property type="term" value="P:DNA double-strand break processing involved in repair via single-strand annealing"/>
    <property type="evidence" value="ECO:0007669"/>
    <property type="project" value="TreeGrafter"/>
</dbReference>
<feature type="compositionally biased region" description="Basic and acidic residues" evidence="4">
    <location>
        <begin position="55"/>
        <end position="66"/>
    </location>
</feature>
<dbReference type="InterPro" id="IPR013882">
    <property type="entry name" value="Ctp1_C"/>
</dbReference>
<feature type="domain" description="DNA endonuclease activator Ctp1 C-terminal" evidence="5">
    <location>
        <begin position="249"/>
        <end position="280"/>
    </location>
</feature>
<gene>
    <name evidence="6" type="ORF">O0I10_007144</name>
</gene>
<dbReference type="EMBL" id="JARTCD010000034">
    <property type="protein sequence ID" value="KAJ8657065.1"/>
    <property type="molecule type" value="Genomic_DNA"/>
</dbReference>
<evidence type="ECO:0000259" key="5">
    <source>
        <dbReference type="Pfam" id="PF08573"/>
    </source>
</evidence>
<keyword evidence="3" id="KW-0539">Nucleus</keyword>
<feature type="compositionally biased region" description="Polar residues" evidence="4">
    <location>
        <begin position="189"/>
        <end position="204"/>
    </location>
</feature>
<feature type="compositionally biased region" description="Polar residues" evidence="4">
    <location>
        <begin position="135"/>
        <end position="146"/>
    </location>
</feature>
<organism evidence="6 7">
    <name type="scientific">Lichtheimia ornata</name>
    <dbReference type="NCBI Taxonomy" id="688661"/>
    <lineage>
        <taxon>Eukaryota</taxon>
        <taxon>Fungi</taxon>
        <taxon>Fungi incertae sedis</taxon>
        <taxon>Mucoromycota</taxon>
        <taxon>Mucoromycotina</taxon>
        <taxon>Mucoromycetes</taxon>
        <taxon>Mucorales</taxon>
        <taxon>Lichtheimiaceae</taxon>
        <taxon>Lichtheimia</taxon>
    </lineage>
</organism>
<dbReference type="PANTHER" id="PTHR15107:SF0">
    <property type="entry name" value="DNA ENDONUCLEASE ACTIVATOR CTP1 C-TERMINAL DOMAIN-CONTAINING PROTEIN"/>
    <property type="match status" value="1"/>
</dbReference>
<dbReference type="InterPro" id="IPR033316">
    <property type="entry name" value="RBBP8-like"/>
</dbReference>
<dbReference type="GO" id="GO:0003684">
    <property type="term" value="F:damaged DNA binding"/>
    <property type="evidence" value="ECO:0007669"/>
    <property type="project" value="TreeGrafter"/>
</dbReference>
<name>A0AAD7XWH4_9FUNG</name>
<dbReference type="GeneID" id="83214553"/>
<dbReference type="Proteomes" id="UP001234581">
    <property type="component" value="Unassembled WGS sequence"/>
</dbReference>
<evidence type="ECO:0000313" key="7">
    <source>
        <dbReference type="Proteomes" id="UP001234581"/>
    </source>
</evidence>
<evidence type="ECO:0000256" key="3">
    <source>
        <dbReference type="ARBA" id="ARBA00023242"/>
    </source>
</evidence>
<evidence type="ECO:0000256" key="1">
    <source>
        <dbReference type="ARBA" id="ARBA00004123"/>
    </source>
</evidence>
<dbReference type="AlphaFoldDB" id="A0AAD7XWH4"/>
<feature type="region of interest" description="Disordered" evidence="4">
    <location>
        <begin position="122"/>
        <end position="205"/>
    </location>
</feature>
<dbReference type="GO" id="GO:0005634">
    <property type="term" value="C:nucleus"/>
    <property type="evidence" value="ECO:0007669"/>
    <property type="project" value="UniProtKB-SubCell"/>
</dbReference>
<keyword evidence="7" id="KW-1185">Reference proteome</keyword>
<sequence>MDQYVHRDRLEEIKTDHQDTIRTYERHKERAEKELGKQKRMLRDLQEKNTLQSETIERQREETKKLQDQVRRQQQVIQDMEAFIVNQLGIPALETFYQEGGHSRTVERKETDPIQVYRQPIHTQPDPAHTHSDSVHTQNQLDSIPTQKRPHTAQHKPTPLGESQHQNILPSQDRSEKSTYTLSKKDPNHSTTRLTSSTKNQSVQPYVETVRKKDERAKLHGASCKCCSKYYNASGALPGPDGRLLTPEERIQSSSRHRSRFKRERTPPAFWDDLDFISSQQVNGQKSPDSPRRSNSLYL</sequence>
<dbReference type="Pfam" id="PF08573">
    <property type="entry name" value="SAE2"/>
    <property type="match status" value="2"/>
</dbReference>
<protein>
    <recommendedName>
        <fullName evidence="5">DNA endonuclease activator Ctp1 C-terminal domain-containing protein</fullName>
    </recommendedName>
</protein>
<feature type="compositionally biased region" description="Basic and acidic residues" evidence="4">
    <location>
        <begin position="26"/>
        <end position="47"/>
    </location>
</feature>
<comment type="subcellular location">
    <subcellularLocation>
        <location evidence="1">Nucleus</location>
    </subcellularLocation>
</comment>
<feature type="domain" description="DNA endonuclease activator Ctp1 C-terminal" evidence="5">
    <location>
        <begin position="206"/>
        <end position="240"/>
    </location>
</feature>
<evidence type="ECO:0000256" key="4">
    <source>
        <dbReference type="SAM" id="MobiDB-lite"/>
    </source>
</evidence>
<comment type="caution">
    <text evidence="6">The sequence shown here is derived from an EMBL/GenBank/DDBJ whole genome shotgun (WGS) entry which is preliminary data.</text>
</comment>